<gene>
    <name evidence="1" type="ORF">RCOM_1342100</name>
</gene>
<accession>B9RN09</accession>
<evidence type="ECO:0000313" key="1">
    <source>
        <dbReference type="EMBL" id="EEF47132.1"/>
    </source>
</evidence>
<dbReference type="EC" id="2.7.9.4" evidence="1"/>
<evidence type="ECO:0000313" key="2">
    <source>
        <dbReference type="Proteomes" id="UP000008311"/>
    </source>
</evidence>
<keyword evidence="1" id="KW-0808">Transferase</keyword>
<protein>
    <submittedName>
        <fullName evidence="1">Alpha-glucan water dikinase, chloroplast, putative</fullName>
        <ecNumber evidence="1">2.7.9.4</ecNumber>
    </submittedName>
</protein>
<dbReference type="EMBL" id="EQ973790">
    <property type="protein sequence ID" value="EEF47132.1"/>
    <property type="molecule type" value="Genomic_DNA"/>
</dbReference>
<dbReference type="PANTHER" id="PTHR46999">
    <property type="entry name" value="ALPHA-GLUCAN WATER DIKINASE 1, CHLOROPLASTIC-RELATED"/>
    <property type="match status" value="1"/>
</dbReference>
<keyword evidence="2" id="KW-1185">Reference proteome</keyword>
<name>B9RN09_RICCO</name>
<dbReference type="PANTHER" id="PTHR46999:SF4">
    <property type="entry name" value="ALPHA-GLUCAN WATER DIKINASE 2"/>
    <property type="match status" value="1"/>
</dbReference>
<dbReference type="GO" id="GO:0050521">
    <property type="term" value="F:alpha-glucan, water dikinase activity"/>
    <property type="evidence" value="ECO:0007669"/>
    <property type="project" value="UniProtKB-EC"/>
</dbReference>
<dbReference type="STRING" id="3988.B9RN09"/>
<organism evidence="1 2">
    <name type="scientific">Ricinus communis</name>
    <name type="common">Castor bean</name>
    <dbReference type="NCBI Taxonomy" id="3988"/>
    <lineage>
        <taxon>Eukaryota</taxon>
        <taxon>Viridiplantae</taxon>
        <taxon>Streptophyta</taxon>
        <taxon>Embryophyta</taxon>
        <taxon>Tracheophyta</taxon>
        <taxon>Spermatophyta</taxon>
        <taxon>Magnoliopsida</taxon>
        <taxon>eudicotyledons</taxon>
        <taxon>Gunneridae</taxon>
        <taxon>Pentapetalae</taxon>
        <taxon>rosids</taxon>
        <taxon>fabids</taxon>
        <taxon>Malpighiales</taxon>
        <taxon>Euphorbiaceae</taxon>
        <taxon>Acalyphoideae</taxon>
        <taxon>Acalypheae</taxon>
        <taxon>Ricinus</taxon>
    </lineage>
</organism>
<proteinExistence type="predicted"/>
<dbReference type="InParanoid" id="B9RN09"/>
<dbReference type="AlphaFoldDB" id="B9RN09"/>
<dbReference type="Proteomes" id="UP000008311">
    <property type="component" value="Unassembled WGS sequence"/>
</dbReference>
<reference evidence="2" key="1">
    <citation type="journal article" date="2010" name="Nat. Biotechnol.">
        <title>Draft genome sequence of the oilseed species Ricinus communis.</title>
        <authorList>
            <person name="Chan A.P."/>
            <person name="Crabtree J."/>
            <person name="Zhao Q."/>
            <person name="Lorenzi H."/>
            <person name="Orvis J."/>
            <person name="Puiu D."/>
            <person name="Melake-Berhan A."/>
            <person name="Jones K.M."/>
            <person name="Redman J."/>
            <person name="Chen G."/>
            <person name="Cahoon E.B."/>
            <person name="Gedil M."/>
            <person name="Stanke M."/>
            <person name="Haas B.J."/>
            <person name="Wortman J.R."/>
            <person name="Fraser-Liggett C.M."/>
            <person name="Ravel J."/>
            <person name="Rabinowicz P.D."/>
        </authorList>
    </citation>
    <scope>NUCLEOTIDE SEQUENCE [LARGE SCALE GENOMIC DNA]</scope>
    <source>
        <strain evidence="2">cv. Hale</strain>
    </source>
</reference>
<sequence length="102" mass="11805">MDSRMKHLSFDQLQVSVGKIEGIKPEHTSPSSSDIMLYISLVLENLCLTTLNNEYLICCMKNLKDWYRIRKLYKSKDVQWALRAKAVLDGLQPILAGRSRIY</sequence>